<dbReference type="RefSeq" id="WP_175232372.1">
    <property type="nucleotide sequence ID" value="NZ_CADIKH010000064.1"/>
</dbReference>
<comment type="subcellular location">
    <subcellularLocation>
        <location evidence="1">Cell membrane</location>
        <topology evidence="1">Multi-pass membrane protein</topology>
    </subcellularLocation>
</comment>
<evidence type="ECO:0000256" key="7">
    <source>
        <dbReference type="ARBA" id="ARBA00023136"/>
    </source>
</evidence>
<dbReference type="AlphaFoldDB" id="A0A6J5F6V5"/>
<reference evidence="9 10" key="1">
    <citation type="submission" date="2020-04" db="EMBL/GenBank/DDBJ databases">
        <authorList>
            <person name="De Canck E."/>
        </authorList>
    </citation>
    <scope>NUCLEOTIDE SEQUENCE [LARGE SCALE GENOMIC DNA]</scope>
    <source>
        <strain evidence="9 10">LMG 29542</strain>
    </source>
</reference>
<evidence type="ECO:0000256" key="6">
    <source>
        <dbReference type="ARBA" id="ARBA00023026"/>
    </source>
</evidence>
<dbReference type="PIRSF" id="PIRSF004669">
    <property type="entry name" value="FliQ"/>
    <property type="match status" value="1"/>
</dbReference>
<dbReference type="InterPro" id="IPR002191">
    <property type="entry name" value="Bac_export_3"/>
</dbReference>
<evidence type="ECO:0000256" key="8">
    <source>
        <dbReference type="SAM" id="Phobius"/>
    </source>
</evidence>
<proteinExistence type="inferred from homology"/>
<dbReference type="Proteomes" id="UP000494363">
    <property type="component" value="Unassembled WGS sequence"/>
</dbReference>
<keyword evidence="10" id="KW-1185">Reference proteome</keyword>
<dbReference type="GO" id="GO:0005886">
    <property type="term" value="C:plasma membrane"/>
    <property type="evidence" value="ECO:0007669"/>
    <property type="project" value="UniProtKB-SubCell"/>
</dbReference>
<dbReference type="GO" id="GO:0009306">
    <property type="term" value="P:protein secretion"/>
    <property type="evidence" value="ECO:0007669"/>
    <property type="project" value="InterPro"/>
</dbReference>
<sequence>METDSLIRLTTEGMLLVLMVSLPPVIAAAVVGLGISFLQAITSIQDQTLSLVAKLVAVTITVILTAPLEGAAILRFADEIVRVSIPS</sequence>
<dbReference type="NCBIfam" id="TIGR01403">
    <property type="entry name" value="fliQ_rel_III"/>
    <property type="match status" value="1"/>
</dbReference>
<gene>
    <name evidence="9" type="primary">spaQ_3</name>
    <name evidence="9" type="ORF">LMG29542_07016</name>
</gene>
<keyword evidence="7 8" id="KW-0472">Membrane</keyword>
<name>A0A6J5F6V5_9BURK</name>
<feature type="transmembrane region" description="Helical" evidence="8">
    <location>
        <begin position="49"/>
        <end position="68"/>
    </location>
</feature>
<dbReference type="Pfam" id="PF01313">
    <property type="entry name" value="Bac_export_3"/>
    <property type="match status" value="1"/>
</dbReference>
<evidence type="ECO:0000256" key="3">
    <source>
        <dbReference type="ARBA" id="ARBA00022475"/>
    </source>
</evidence>
<dbReference type="PANTHER" id="PTHR34040:SF7">
    <property type="entry name" value="SURFACE PRESENTATION OF ANTIGENS PROTEIN SPAQ"/>
    <property type="match status" value="1"/>
</dbReference>
<accession>A0A6J5F6V5</accession>
<feature type="transmembrane region" description="Helical" evidence="8">
    <location>
        <begin position="15"/>
        <end position="37"/>
    </location>
</feature>
<evidence type="ECO:0000313" key="10">
    <source>
        <dbReference type="Proteomes" id="UP000494363"/>
    </source>
</evidence>
<organism evidence="9 10">
    <name type="scientific">Paraburkholderia humisilvae</name>
    <dbReference type="NCBI Taxonomy" id="627669"/>
    <lineage>
        <taxon>Bacteria</taxon>
        <taxon>Pseudomonadati</taxon>
        <taxon>Pseudomonadota</taxon>
        <taxon>Betaproteobacteria</taxon>
        <taxon>Burkholderiales</taxon>
        <taxon>Burkholderiaceae</taxon>
        <taxon>Paraburkholderia</taxon>
    </lineage>
</organism>
<evidence type="ECO:0000313" key="9">
    <source>
        <dbReference type="EMBL" id="CAB3772886.1"/>
    </source>
</evidence>
<evidence type="ECO:0000256" key="1">
    <source>
        <dbReference type="ARBA" id="ARBA00004651"/>
    </source>
</evidence>
<keyword evidence="6" id="KW-0843">Virulence</keyword>
<keyword evidence="4 8" id="KW-0812">Transmembrane</keyword>
<dbReference type="PRINTS" id="PR00952">
    <property type="entry name" value="TYPE3IMQPROT"/>
</dbReference>
<comment type="similarity">
    <text evidence="2">Belongs to the FliQ/MopD/SpaQ family.</text>
</comment>
<dbReference type="PANTHER" id="PTHR34040">
    <property type="entry name" value="FLAGELLAR BIOSYNTHETIC PROTEIN FLIQ"/>
    <property type="match status" value="1"/>
</dbReference>
<keyword evidence="5 8" id="KW-1133">Transmembrane helix</keyword>
<evidence type="ECO:0000256" key="4">
    <source>
        <dbReference type="ARBA" id="ARBA00022692"/>
    </source>
</evidence>
<evidence type="ECO:0000256" key="5">
    <source>
        <dbReference type="ARBA" id="ARBA00022989"/>
    </source>
</evidence>
<dbReference type="InterPro" id="IPR006306">
    <property type="entry name" value="T3SS_HrpO"/>
</dbReference>
<keyword evidence="3" id="KW-1003">Cell membrane</keyword>
<protein>
    <submittedName>
        <fullName evidence="9">Surface presentation of antigens protein SpaQ</fullName>
    </submittedName>
</protein>
<evidence type="ECO:0000256" key="2">
    <source>
        <dbReference type="ARBA" id="ARBA00006156"/>
    </source>
</evidence>
<dbReference type="EMBL" id="CADIKH010000064">
    <property type="protein sequence ID" value="CAB3772886.1"/>
    <property type="molecule type" value="Genomic_DNA"/>
</dbReference>